<name>A0ABW7V7Y1_STROI</name>
<dbReference type="Proteomes" id="UP001611397">
    <property type="component" value="Unassembled WGS sequence"/>
</dbReference>
<evidence type="ECO:0000313" key="3">
    <source>
        <dbReference type="Proteomes" id="UP001611397"/>
    </source>
</evidence>
<reference evidence="2 3" key="1">
    <citation type="submission" date="2024-10" db="EMBL/GenBank/DDBJ databases">
        <title>The Natural Products Discovery Center: Release of the First 8490 Sequenced Strains for Exploring Actinobacteria Biosynthetic Diversity.</title>
        <authorList>
            <person name="Kalkreuter E."/>
            <person name="Kautsar S.A."/>
            <person name="Yang D."/>
            <person name="Bader C.D."/>
            <person name="Teijaro C.N."/>
            <person name="Fluegel L."/>
            <person name="Davis C.M."/>
            <person name="Simpson J.R."/>
            <person name="Lauterbach L."/>
            <person name="Steele A.D."/>
            <person name="Gui C."/>
            <person name="Meng S."/>
            <person name="Li G."/>
            <person name="Viehrig K."/>
            <person name="Ye F."/>
            <person name="Su P."/>
            <person name="Kiefer A.F."/>
            <person name="Nichols A."/>
            <person name="Cepeda A.J."/>
            <person name="Yan W."/>
            <person name="Fan B."/>
            <person name="Jiang Y."/>
            <person name="Adhikari A."/>
            <person name="Zheng C.-J."/>
            <person name="Schuster L."/>
            <person name="Cowan T.M."/>
            <person name="Smanski M.J."/>
            <person name="Chevrette M.G."/>
            <person name="De Carvalho L.P.S."/>
            <person name="Shen B."/>
        </authorList>
    </citation>
    <scope>NUCLEOTIDE SEQUENCE [LARGE SCALE GENOMIC DNA]</scope>
    <source>
        <strain evidence="2 3">NPDC020295</strain>
    </source>
</reference>
<proteinExistence type="predicted"/>
<evidence type="ECO:0000313" key="2">
    <source>
        <dbReference type="EMBL" id="MFI2156726.1"/>
    </source>
</evidence>
<sequence>MAKAPSEDGLRQDVVQDRHEHLDIGGLLGGAPVAGLSWTPPPTASRTT</sequence>
<dbReference type="RefSeq" id="WP_167360872.1">
    <property type="nucleotide sequence ID" value="NZ_JBIRUT010000009.1"/>
</dbReference>
<dbReference type="EMBL" id="JBIRWM010000005">
    <property type="protein sequence ID" value="MFI2156726.1"/>
    <property type="molecule type" value="Genomic_DNA"/>
</dbReference>
<evidence type="ECO:0000256" key="1">
    <source>
        <dbReference type="SAM" id="MobiDB-lite"/>
    </source>
</evidence>
<protein>
    <submittedName>
        <fullName evidence="2">Uncharacterized protein</fullName>
    </submittedName>
</protein>
<gene>
    <name evidence="2" type="ORF">ACH49L_13675</name>
</gene>
<organism evidence="2 3">
    <name type="scientific">Streptomyces olivaceoviridis</name>
    <name type="common">Streptomyces corchorusii</name>
    <dbReference type="NCBI Taxonomy" id="1921"/>
    <lineage>
        <taxon>Bacteria</taxon>
        <taxon>Bacillati</taxon>
        <taxon>Actinomycetota</taxon>
        <taxon>Actinomycetes</taxon>
        <taxon>Kitasatosporales</taxon>
        <taxon>Streptomycetaceae</taxon>
        <taxon>Streptomyces</taxon>
    </lineage>
</organism>
<feature type="region of interest" description="Disordered" evidence="1">
    <location>
        <begin position="26"/>
        <end position="48"/>
    </location>
</feature>
<keyword evidence="3" id="KW-1185">Reference proteome</keyword>
<accession>A0ABW7V7Y1</accession>
<comment type="caution">
    <text evidence="2">The sequence shown here is derived from an EMBL/GenBank/DDBJ whole genome shotgun (WGS) entry which is preliminary data.</text>
</comment>
<feature type="compositionally biased region" description="Pro residues" evidence="1">
    <location>
        <begin position="39"/>
        <end position="48"/>
    </location>
</feature>